<sequence length="340" mass="37193">MKHKPTSFDIAHLAGVSQSTVSRALNDSPLVNIATRQKVQEIARELNYQVDKNASNLRRQRSSTIALLLFEDPTSDDSLVNPFFLAMLGSITKACAAKGYDLLVSFQNLDNNWQAEYEDSHKADGLILLGYGDYRSYAGKLSQLHQHNTHVMRWGAPVEQWPGISIGCDNFSGGQSVTRHLLSHDYRSFAFIGDIGDKAPEFQSRYEGFLSALDKHHTHLQYDAISSEEAGIEAAKHLLETTSALPDAIVCAADIIAVGVLQQLKEAGIRVPEDVAVVGFDNIQLAAFTTPGLTTVQQNTAQAGEKLVENLLLAIDGHPTDDHLLPTNLVVRQSCGCDIK</sequence>
<dbReference type="SUPFAM" id="SSF53822">
    <property type="entry name" value="Periplasmic binding protein-like I"/>
    <property type="match status" value="1"/>
</dbReference>
<dbReference type="PANTHER" id="PTHR30146">
    <property type="entry name" value="LACI-RELATED TRANSCRIPTIONAL REPRESSOR"/>
    <property type="match status" value="1"/>
</dbReference>
<dbReference type="InterPro" id="IPR000843">
    <property type="entry name" value="HTH_LacI"/>
</dbReference>
<dbReference type="EMBL" id="JBHRSX010000031">
    <property type="protein sequence ID" value="MFC3202832.1"/>
    <property type="molecule type" value="Genomic_DNA"/>
</dbReference>
<dbReference type="InterPro" id="IPR028082">
    <property type="entry name" value="Peripla_BP_I"/>
</dbReference>
<dbReference type="CDD" id="cd01392">
    <property type="entry name" value="HTH_LacI"/>
    <property type="match status" value="1"/>
</dbReference>
<keyword evidence="3" id="KW-0804">Transcription</keyword>
<proteinExistence type="predicted"/>
<evidence type="ECO:0000256" key="1">
    <source>
        <dbReference type="ARBA" id="ARBA00023015"/>
    </source>
</evidence>
<gene>
    <name evidence="5" type="ORF">ACFOEW_13525</name>
</gene>
<dbReference type="Gene3D" id="3.40.50.2300">
    <property type="match status" value="2"/>
</dbReference>
<dbReference type="Gene3D" id="1.10.260.40">
    <property type="entry name" value="lambda repressor-like DNA-binding domains"/>
    <property type="match status" value="1"/>
</dbReference>
<keyword evidence="1" id="KW-0805">Transcription regulation</keyword>
<dbReference type="SUPFAM" id="SSF47413">
    <property type="entry name" value="lambda repressor-like DNA-binding domains"/>
    <property type="match status" value="1"/>
</dbReference>
<dbReference type="Pfam" id="PF00356">
    <property type="entry name" value="LacI"/>
    <property type="match status" value="1"/>
</dbReference>
<evidence type="ECO:0000259" key="4">
    <source>
        <dbReference type="PROSITE" id="PS50932"/>
    </source>
</evidence>
<dbReference type="RefSeq" id="WP_123326896.1">
    <property type="nucleotide sequence ID" value="NZ_JBHRSX010000031.1"/>
</dbReference>
<dbReference type="SMART" id="SM00354">
    <property type="entry name" value="HTH_LACI"/>
    <property type="match status" value="1"/>
</dbReference>
<evidence type="ECO:0000313" key="5">
    <source>
        <dbReference type="EMBL" id="MFC3202832.1"/>
    </source>
</evidence>
<dbReference type="Pfam" id="PF13377">
    <property type="entry name" value="Peripla_BP_3"/>
    <property type="match status" value="1"/>
</dbReference>
<evidence type="ECO:0000313" key="6">
    <source>
        <dbReference type="Proteomes" id="UP001595477"/>
    </source>
</evidence>
<dbReference type="InterPro" id="IPR010982">
    <property type="entry name" value="Lambda_DNA-bd_dom_sf"/>
</dbReference>
<dbReference type="GO" id="GO:0003677">
    <property type="term" value="F:DNA binding"/>
    <property type="evidence" value="ECO:0007669"/>
    <property type="project" value="UniProtKB-KW"/>
</dbReference>
<dbReference type="InterPro" id="IPR046335">
    <property type="entry name" value="LacI/GalR-like_sensor"/>
</dbReference>
<evidence type="ECO:0000256" key="2">
    <source>
        <dbReference type="ARBA" id="ARBA00023125"/>
    </source>
</evidence>
<feature type="domain" description="HTH lacI-type" evidence="4">
    <location>
        <begin position="5"/>
        <end position="59"/>
    </location>
</feature>
<evidence type="ECO:0000256" key="3">
    <source>
        <dbReference type="ARBA" id="ARBA00023163"/>
    </source>
</evidence>
<keyword evidence="6" id="KW-1185">Reference proteome</keyword>
<dbReference type="PROSITE" id="PS50932">
    <property type="entry name" value="HTH_LACI_2"/>
    <property type="match status" value="1"/>
</dbReference>
<name>A0ABV7K0H5_9ALTE</name>
<organism evidence="5 6">
    <name type="scientific">Alteromonas oceani</name>
    <dbReference type="NCBI Taxonomy" id="2071609"/>
    <lineage>
        <taxon>Bacteria</taxon>
        <taxon>Pseudomonadati</taxon>
        <taxon>Pseudomonadota</taxon>
        <taxon>Gammaproteobacteria</taxon>
        <taxon>Alteromonadales</taxon>
        <taxon>Alteromonadaceae</taxon>
        <taxon>Alteromonas/Salinimonas group</taxon>
        <taxon>Alteromonas</taxon>
    </lineage>
</organism>
<reference evidence="6" key="1">
    <citation type="journal article" date="2019" name="Int. J. Syst. Evol. Microbiol.">
        <title>The Global Catalogue of Microorganisms (GCM) 10K type strain sequencing project: providing services to taxonomists for standard genome sequencing and annotation.</title>
        <authorList>
            <consortium name="The Broad Institute Genomics Platform"/>
            <consortium name="The Broad Institute Genome Sequencing Center for Infectious Disease"/>
            <person name="Wu L."/>
            <person name="Ma J."/>
        </authorList>
    </citation>
    <scope>NUCLEOTIDE SEQUENCE [LARGE SCALE GENOMIC DNA]</scope>
    <source>
        <strain evidence="6">KCTC 52449</strain>
    </source>
</reference>
<comment type="caution">
    <text evidence="5">The sequence shown here is derived from an EMBL/GenBank/DDBJ whole genome shotgun (WGS) entry which is preliminary data.</text>
</comment>
<keyword evidence="2 5" id="KW-0238">DNA-binding</keyword>
<protein>
    <submittedName>
        <fullName evidence="5">LacI family DNA-binding transcriptional regulator</fullName>
    </submittedName>
</protein>
<dbReference type="Proteomes" id="UP001595477">
    <property type="component" value="Unassembled WGS sequence"/>
</dbReference>
<dbReference type="PANTHER" id="PTHR30146:SF120">
    <property type="entry name" value="ALANINE RACEMASE"/>
    <property type="match status" value="1"/>
</dbReference>
<accession>A0ABV7K0H5</accession>